<feature type="domain" description="FAD-binding PCMH-type" evidence="2">
    <location>
        <begin position="11"/>
        <end position="177"/>
    </location>
</feature>
<dbReference type="SUPFAM" id="SSF56176">
    <property type="entry name" value="FAD-binding/transporter-associated domain-like"/>
    <property type="match status" value="1"/>
</dbReference>
<evidence type="ECO:0000313" key="4">
    <source>
        <dbReference type="Proteomes" id="UP000578449"/>
    </source>
</evidence>
<dbReference type="GO" id="GO:0016020">
    <property type="term" value="C:membrane"/>
    <property type="evidence" value="ECO:0007669"/>
    <property type="project" value="InterPro"/>
</dbReference>
<dbReference type="RefSeq" id="WP_185051761.1">
    <property type="nucleotide sequence ID" value="NZ_BAABIX010000004.1"/>
</dbReference>
<protein>
    <submittedName>
        <fullName evidence="3">Decaprenylphospho-beta-D-ribofuranose 2-oxidase</fullName>
        <ecNumber evidence="3">1.1.98.3</ecNumber>
    </submittedName>
</protein>
<comment type="caution">
    <text evidence="3">The sequence shown here is derived from an EMBL/GenBank/DDBJ whole genome shotgun (WGS) entry which is preliminary data.</text>
</comment>
<dbReference type="GO" id="GO:0003885">
    <property type="term" value="F:D-arabinono-1,4-lactone oxidase activity"/>
    <property type="evidence" value="ECO:0007669"/>
    <property type="project" value="InterPro"/>
</dbReference>
<dbReference type="GO" id="GO:0071949">
    <property type="term" value="F:FAD binding"/>
    <property type="evidence" value="ECO:0007669"/>
    <property type="project" value="InterPro"/>
</dbReference>
<dbReference type="Gene3D" id="1.10.45.10">
    <property type="entry name" value="Vanillyl-alcohol Oxidase, Chain A, domain 4"/>
    <property type="match status" value="1"/>
</dbReference>
<dbReference type="InterPro" id="IPR016169">
    <property type="entry name" value="FAD-bd_PCMH_sub2"/>
</dbReference>
<dbReference type="Gene3D" id="3.30.465.10">
    <property type="match status" value="1"/>
</dbReference>
<dbReference type="InterPro" id="IPR006094">
    <property type="entry name" value="Oxid_FAD_bind_N"/>
</dbReference>
<dbReference type="InterPro" id="IPR016167">
    <property type="entry name" value="FAD-bd_PCMH_sub1"/>
</dbReference>
<dbReference type="PANTHER" id="PTHR43762:SF1">
    <property type="entry name" value="D-ARABINONO-1,4-LACTONE OXIDASE"/>
    <property type="match status" value="1"/>
</dbReference>
<dbReference type="InterPro" id="IPR007173">
    <property type="entry name" value="ALO_C"/>
</dbReference>
<dbReference type="EMBL" id="JACHGN010000009">
    <property type="protein sequence ID" value="MBB5134889.1"/>
    <property type="molecule type" value="Genomic_DNA"/>
</dbReference>
<reference evidence="3 4" key="1">
    <citation type="submission" date="2020-08" db="EMBL/GenBank/DDBJ databases">
        <title>Genomic Encyclopedia of Type Strains, Phase IV (KMG-IV): sequencing the most valuable type-strain genomes for metagenomic binning, comparative biology and taxonomic classification.</title>
        <authorList>
            <person name="Goeker M."/>
        </authorList>
    </citation>
    <scope>NUCLEOTIDE SEQUENCE [LARGE SCALE GENOMIC DNA]</scope>
    <source>
        <strain evidence="3 4">DSM 45615</strain>
    </source>
</reference>
<dbReference type="PANTHER" id="PTHR43762">
    <property type="entry name" value="L-GULONOLACTONE OXIDASE"/>
    <property type="match status" value="1"/>
</dbReference>
<dbReference type="InterPro" id="IPR016171">
    <property type="entry name" value="Vanillyl_alc_oxidase_C-sub2"/>
</dbReference>
<dbReference type="PROSITE" id="PS51387">
    <property type="entry name" value="FAD_PCMH"/>
    <property type="match status" value="1"/>
</dbReference>
<keyword evidence="1 3" id="KW-0560">Oxidoreductase</keyword>
<gene>
    <name evidence="3" type="ORF">HNP84_004623</name>
</gene>
<dbReference type="Pfam" id="PF01565">
    <property type="entry name" value="FAD_binding_4"/>
    <property type="match status" value="1"/>
</dbReference>
<accession>A0A840P7B1</accession>
<dbReference type="InterPro" id="IPR036318">
    <property type="entry name" value="FAD-bd_PCMH-like_sf"/>
</dbReference>
<name>A0A840P7B1_9ACTN</name>
<sequence>MTTPLTGWARTAPTPATVVRPRTAEALAALVAKASGRGVVARGLGRSYGDAAQNAGGLVLDCTRLRHWTFDERSGLVTAGGGASLHDLMATLVPRGWFVPVSPGTRYVTVGGAIAADVHGKNHHRDSSFGAHVRSLTLVTPAGARVLAPPDPLFWATVGGMGLTGVIAEATFSCVPVETSRMRVDIERTADLDDTLDVMTRTDDRYRYTVAWIDLLARGARTGRGVLTRGDHARRGELPGHGDPLAYAPATRLAAPPWAPGGLLNPLTVRAFNEVWYRRAPRERRGLMQGIAPFFHPLDGVRGWNRMYGPRGFVQYQFAVPFGAEPTLRRIVATLSARGVVSFLTVLKRFGPGTPAPLSFPIPGWTLALDIPTGQSGLAALLRGFDEQVAEAGGRVYLAKDSRLHATTLAAMYPRLDEWRELRAAADPGGVFRSDLARRLDL</sequence>
<evidence type="ECO:0000259" key="2">
    <source>
        <dbReference type="PROSITE" id="PS51387"/>
    </source>
</evidence>
<dbReference type="InterPro" id="IPR016166">
    <property type="entry name" value="FAD-bd_PCMH"/>
</dbReference>
<proteinExistence type="predicted"/>
<dbReference type="Gene3D" id="3.30.43.10">
    <property type="entry name" value="Uridine Diphospho-n-acetylenolpyruvylglucosamine Reductase, domain 2"/>
    <property type="match status" value="1"/>
</dbReference>
<dbReference type="Proteomes" id="UP000578449">
    <property type="component" value="Unassembled WGS sequence"/>
</dbReference>
<evidence type="ECO:0000313" key="3">
    <source>
        <dbReference type="EMBL" id="MBB5134889.1"/>
    </source>
</evidence>
<dbReference type="AlphaFoldDB" id="A0A840P7B1"/>
<evidence type="ECO:0000256" key="1">
    <source>
        <dbReference type="ARBA" id="ARBA00023002"/>
    </source>
</evidence>
<organism evidence="3 4">
    <name type="scientific">Thermocatellispora tengchongensis</name>
    <dbReference type="NCBI Taxonomy" id="1073253"/>
    <lineage>
        <taxon>Bacteria</taxon>
        <taxon>Bacillati</taxon>
        <taxon>Actinomycetota</taxon>
        <taxon>Actinomycetes</taxon>
        <taxon>Streptosporangiales</taxon>
        <taxon>Streptosporangiaceae</taxon>
        <taxon>Thermocatellispora</taxon>
    </lineage>
</organism>
<keyword evidence="4" id="KW-1185">Reference proteome</keyword>
<dbReference type="Pfam" id="PF04030">
    <property type="entry name" value="ALO"/>
    <property type="match status" value="1"/>
</dbReference>
<dbReference type="InterPro" id="IPR010031">
    <property type="entry name" value="FAD_lactone_oxidase-like"/>
</dbReference>
<dbReference type="EC" id="1.1.98.3" evidence="3"/>